<reference evidence="1" key="1">
    <citation type="journal article" date="2014" name="Int. J. Syst. Evol. Microbiol.">
        <title>Complete genome sequence of Corynebacterium casei LMG S-19264T (=DSM 44701T), isolated from a smear-ripened cheese.</title>
        <authorList>
            <consortium name="US DOE Joint Genome Institute (JGI-PGF)"/>
            <person name="Walter F."/>
            <person name="Albersmeier A."/>
            <person name="Kalinowski J."/>
            <person name="Ruckert C."/>
        </authorList>
    </citation>
    <scope>NUCLEOTIDE SEQUENCE</scope>
    <source>
        <strain evidence="1">CGMCC 4.7138</strain>
    </source>
</reference>
<evidence type="ECO:0000313" key="1">
    <source>
        <dbReference type="EMBL" id="GGO20999.1"/>
    </source>
</evidence>
<sequence>MVPDDSILLGDANLRSVLVESGAKNEVTPVRLVQAEIYWPNLADAFREDRCSHVRELADSENFSPDF</sequence>
<organism evidence="1 2">
    <name type="scientific">Microbispora bryophytorum</name>
    <dbReference type="NCBI Taxonomy" id="1460882"/>
    <lineage>
        <taxon>Bacteria</taxon>
        <taxon>Bacillati</taxon>
        <taxon>Actinomycetota</taxon>
        <taxon>Actinomycetes</taxon>
        <taxon>Streptosporangiales</taxon>
        <taxon>Streptosporangiaceae</taxon>
        <taxon>Microbispora</taxon>
    </lineage>
</organism>
<accession>A0A8H9LI82</accession>
<gene>
    <name evidence="1" type="ORF">GCM10011574_47990</name>
</gene>
<protein>
    <submittedName>
        <fullName evidence="1">Uncharacterized protein</fullName>
    </submittedName>
</protein>
<evidence type="ECO:0000313" key="2">
    <source>
        <dbReference type="Proteomes" id="UP000653480"/>
    </source>
</evidence>
<reference evidence="1" key="2">
    <citation type="submission" date="2020-09" db="EMBL/GenBank/DDBJ databases">
        <authorList>
            <person name="Sun Q."/>
            <person name="Zhou Y."/>
        </authorList>
    </citation>
    <scope>NUCLEOTIDE SEQUENCE</scope>
    <source>
        <strain evidence="1">CGMCC 4.7138</strain>
    </source>
</reference>
<dbReference type="EMBL" id="BMMN01000009">
    <property type="protein sequence ID" value="GGO20999.1"/>
    <property type="molecule type" value="Genomic_DNA"/>
</dbReference>
<keyword evidence="2" id="KW-1185">Reference proteome</keyword>
<proteinExistence type="predicted"/>
<comment type="caution">
    <text evidence="1">The sequence shown here is derived from an EMBL/GenBank/DDBJ whole genome shotgun (WGS) entry which is preliminary data.</text>
</comment>
<dbReference type="AlphaFoldDB" id="A0A8H9LI82"/>
<name>A0A8H9LI82_9ACTN</name>
<dbReference type="Proteomes" id="UP000653480">
    <property type="component" value="Unassembled WGS sequence"/>
</dbReference>